<evidence type="ECO:0000313" key="2">
    <source>
        <dbReference type="Proteomes" id="UP000821865"/>
    </source>
</evidence>
<accession>A0ACB8DLH8</accession>
<evidence type="ECO:0000313" key="1">
    <source>
        <dbReference type="EMBL" id="KAH7971408.1"/>
    </source>
</evidence>
<proteinExistence type="predicted"/>
<gene>
    <name evidence="1" type="ORF">HPB49_023620</name>
</gene>
<dbReference type="Proteomes" id="UP000821865">
    <property type="component" value="Chromosome 11"/>
</dbReference>
<keyword evidence="2" id="KW-1185">Reference proteome</keyword>
<dbReference type="EMBL" id="CM023480">
    <property type="protein sequence ID" value="KAH7971408.1"/>
    <property type="molecule type" value="Genomic_DNA"/>
</dbReference>
<protein>
    <submittedName>
        <fullName evidence="1">Uncharacterized protein</fullName>
    </submittedName>
</protein>
<name>A0ACB8DLH8_DERSI</name>
<reference evidence="1" key="1">
    <citation type="submission" date="2020-05" db="EMBL/GenBank/DDBJ databases">
        <title>Large-scale comparative analyses of tick genomes elucidate their genetic diversity and vector capacities.</title>
        <authorList>
            <person name="Jia N."/>
            <person name="Wang J."/>
            <person name="Shi W."/>
            <person name="Du L."/>
            <person name="Sun Y."/>
            <person name="Zhan W."/>
            <person name="Jiang J."/>
            <person name="Wang Q."/>
            <person name="Zhang B."/>
            <person name="Ji P."/>
            <person name="Sakyi L.B."/>
            <person name="Cui X."/>
            <person name="Yuan T."/>
            <person name="Jiang B."/>
            <person name="Yang W."/>
            <person name="Lam T.T.-Y."/>
            <person name="Chang Q."/>
            <person name="Ding S."/>
            <person name="Wang X."/>
            <person name="Zhu J."/>
            <person name="Ruan X."/>
            <person name="Zhao L."/>
            <person name="Wei J."/>
            <person name="Que T."/>
            <person name="Du C."/>
            <person name="Cheng J."/>
            <person name="Dai P."/>
            <person name="Han X."/>
            <person name="Huang E."/>
            <person name="Gao Y."/>
            <person name="Liu J."/>
            <person name="Shao H."/>
            <person name="Ye R."/>
            <person name="Li L."/>
            <person name="Wei W."/>
            <person name="Wang X."/>
            <person name="Wang C."/>
            <person name="Yang T."/>
            <person name="Huo Q."/>
            <person name="Li W."/>
            <person name="Guo W."/>
            <person name="Chen H."/>
            <person name="Zhou L."/>
            <person name="Ni X."/>
            <person name="Tian J."/>
            <person name="Zhou Y."/>
            <person name="Sheng Y."/>
            <person name="Liu T."/>
            <person name="Pan Y."/>
            <person name="Xia L."/>
            <person name="Li J."/>
            <person name="Zhao F."/>
            <person name="Cao W."/>
        </authorList>
    </citation>
    <scope>NUCLEOTIDE SEQUENCE</scope>
    <source>
        <strain evidence="1">Dsil-2018</strain>
    </source>
</reference>
<organism evidence="1 2">
    <name type="scientific">Dermacentor silvarum</name>
    <name type="common">Tick</name>
    <dbReference type="NCBI Taxonomy" id="543639"/>
    <lineage>
        <taxon>Eukaryota</taxon>
        <taxon>Metazoa</taxon>
        <taxon>Ecdysozoa</taxon>
        <taxon>Arthropoda</taxon>
        <taxon>Chelicerata</taxon>
        <taxon>Arachnida</taxon>
        <taxon>Acari</taxon>
        <taxon>Parasitiformes</taxon>
        <taxon>Ixodida</taxon>
        <taxon>Ixodoidea</taxon>
        <taxon>Ixodidae</taxon>
        <taxon>Rhipicephalinae</taxon>
        <taxon>Dermacentor</taxon>
    </lineage>
</organism>
<comment type="caution">
    <text evidence="1">The sequence shown here is derived from an EMBL/GenBank/DDBJ whole genome shotgun (WGS) entry which is preliminary data.</text>
</comment>
<sequence length="125" mass="13204">MGALGRVGRSLRRHTTRTSLLSSPVVPRITPVCVVSAPVSSLQGTSHAGGNTLIGSRISPFPTSPNDTKEEQQRDGRRIRRAPLCPGARIVIETNEPTIAEPAKSDGRPTSGLRSEGPGDIASRD</sequence>